<dbReference type="InParanoid" id="D2VPY0"/>
<proteinExistence type="predicted"/>
<dbReference type="KEGG" id="ngr:NAEGRDRAFT_71093"/>
<protein>
    <submittedName>
        <fullName evidence="2">Predicted protein</fullName>
    </submittedName>
</protein>
<dbReference type="RefSeq" id="XP_002673826.1">
    <property type="nucleotide sequence ID" value="XM_002673780.1"/>
</dbReference>
<evidence type="ECO:0000259" key="1">
    <source>
        <dbReference type="Pfam" id="PF13475"/>
    </source>
</evidence>
<evidence type="ECO:0000313" key="3">
    <source>
        <dbReference type="Proteomes" id="UP000006671"/>
    </source>
</evidence>
<dbReference type="GeneID" id="8855952"/>
<gene>
    <name evidence="2" type="ORF">NAEGRDRAFT_71093</name>
</gene>
<dbReference type="VEuPathDB" id="AmoebaDB:NAEGRDRAFT_71093"/>
<dbReference type="EMBL" id="GG738888">
    <property type="protein sequence ID" value="EFC41082.1"/>
    <property type="molecule type" value="Genomic_DNA"/>
</dbReference>
<dbReference type="InterPro" id="IPR025197">
    <property type="entry name" value="DUF4116"/>
</dbReference>
<dbReference type="Proteomes" id="UP000006671">
    <property type="component" value="Unassembled WGS sequence"/>
</dbReference>
<dbReference type="Pfam" id="PF13475">
    <property type="entry name" value="DUF4116"/>
    <property type="match status" value="3"/>
</dbReference>
<sequence>MIEHFGHVILKDTHLINILVRRNKGRKYWGCKIPLVMGDLTISKVPLEWRANKELVLANVHHEQCFPYLSDELKNDRDVVLHLLRFGKLFAGIPDHFLKEKQFILDSIRNNVCIYESVSDTFRNDRDVIYQAVERSSHLPELFIHIPSQFFNDREFALFTFKIMGKRSPNLESAKDLFNRLSPELKKDPYIILEGFKHGCCPYSTIIEETMQNDLEFTRNAYNLNNLHLKVPEKFKTDGRVILQYLISEKKTTILKYLTDDLKKNKRFFLDAIQQCDPSNNTYELAFEEVKRDHDVSIAAISRFPKMLDKIPHELKQNKSFVLRLLKIVKPNKVFSLIRNELKTDQDIMIQAIRESADIIKTSELKSDKTFVMKALKFNPEILKHVSAELKNDREVVSIAVQQDGQSIFHASKGLKNERDLILLAASNSISVLDKYSSLSDDPDVIELMIRKQPSLLQSRKFKHLAKDKEFMLKLISKTKHFCFYYLADELKADKSFMLQVVKYDGYTLPDCPDKLDKDIVRETLKLHDINVNVLGLAAKAPFIDEEFLLESCRYNMKCIYMTLRLGKFNTNEPFLASLAMENLRFKVLEKGEAGRNLLPFITSPLVSFEMYTTTNKILNKNYSLTMGNHH</sequence>
<keyword evidence="3" id="KW-1185">Reference proteome</keyword>
<organism evidence="3">
    <name type="scientific">Naegleria gruberi</name>
    <name type="common">Amoeba</name>
    <dbReference type="NCBI Taxonomy" id="5762"/>
    <lineage>
        <taxon>Eukaryota</taxon>
        <taxon>Discoba</taxon>
        <taxon>Heterolobosea</taxon>
        <taxon>Tetramitia</taxon>
        <taxon>Eutetramitia</taxon>
        <taxon>Vahlkampfiidae</taxon>
        <taxon>Naegleria</taxon>
    </lineage>
</organism>
<accession>D2VPY0</accession>
<name>D2VPY0_NAEGR</name>
<feature type="domain" description="DUF4116" evidence="1">
    <location>
        <begin position="368"/>
        <end position="416"/>
    </location>
</feature>
<reference evidence="2 3" key="1">
    <citation type="journal article" date="2010" name="Cell">
        <title>The genome of Naegleria gruberi illuminates early eukaryotic versatility.</title>
        <authorList>
            <person name="Fritz-Laylin L.K."/>
            <person name="Prochnik S.E."/>
            <person name="Ginger M.L."/>
            <person name="Dacks J.B."/>
            <person name="Carpenter M.L."/>
            <person name="Field M.C."/>
            <person name="Kuo A."/>
            <person name="Paredez A."/>
            <person name="Chapman J."/>
            <person name="Pham J."/>
            <person name="Shu S."/>
            <person name="Neupane R."/>
            <person name="Cipriano M."/>
            <person name="Mancuso J."/>
            <person name="Tu H."/>
            <person name="Salamov A."/>
            <person name="Lindquist E."/>
            <person name="Shapiro H."/>
            <person name="Lucas S."/>
            <person name="Grigoriev I.V."/>
            <person name="Cande W.Z."/>
            <person name="Fulton C."/>
            <person name="Rokhsar D.S."/>
            <person name="Dawson S.C."/>
        </authorList>
    </citation>
    <scope>NUCLEOTIDE SEQUENCE [LARGE SCALE GENOMIC DNA]</scope>
    <source>
        <strain evidence="2 3">NEG-M</strain>
    </source>
</reference>
<evidence type="ECO:0000313" key="2">
    <source>
        <dbReference type="EMBL" id="EFC41082.1"/>
    </source>
</evidence>
<feature type="domain" description="DUF4116" evidence="1">
    <location>
        <begin position="468"/>
        <end position="516"/>
    </location>
</feature>
<dbReference type="AlphaFoldDB" id="D2VPY0"/>
<feature type="domain" description="DUF4116" evidence="1">
    <location>
        <begin position="101"/>
        <end position="136"/>
    </location>
</feature>